<evidence type="ECO:0000313" key="2">
    <source>
        <dbReference type="Proteomes" id="UP000828922"/>
    </source>
</evidence>
<reference evidence="2" key="1">
    <citation type="journal article" date="2022" name="New Phytol.">
        <title>Phylogenomic structure and speciation in an emerging model: the Sphagnum magellanicum complex (Bryophyta).</title>
        <authorList>
            <person name="Shaw A.J."/>
            <person name="Piatkowski B."/>
            <person name="Duffy A.M."/>
            <person name="Aguero B."/>
            <person name="Imwattana K."/>
            <person name="Nieto-Lugilde M."/>
            <person name="Healey A."/>
            <person name="Weston D.J."/>
            <person name="Patel M.N."/>
            <person name="Schmutz J."/>
            <person name="Grimwood J."/>
            <person name="Yavitt J.B."/>
            <person name="Hassel K."/>
            <person name="Stenoien H.K."/>
            <person name="Flatberg K.I."/>
            <person name="Bickford C.P."/>
            <person name="Hicks K.A."/>
        </authorList>
    </citation>
    <scope>NUCLEOTIDE SEQUENCE [LARGE SCALE GENOMIC DNA]</scope>
</reference>
<accession>A0ACB8HNC4</accession>
<comment type="caution">
    <text evidence="1">The sequence shown here is derived from an EMBL/GenBank/DDBJ whole genome shotgun (WGS) entry which is preliminary data.</text>
</comment>
<sequence>MEDLTLSRKKICLWIIGTLVAMSWLLAGGDLQLAEALPSNKTAFILSQRLNREGPYVGLVVPNPFEIAPLLSKTVFKPHPYVPWLDLAGRRFHVGTIEGQKVVVVMCGLAMLNSGITTQQLLDFFDVTRVILFGIAGTTDPNLNIGDTTVAKYWAHTGLWNWQRYGQGPNDPLSLESSGDYTRKFGYLNIGAYDVPKGTNLLNNVWYQPEEVYPVTGVPEVRQHVFFLPVDEKLYDTAKKLVDLELVSCVNATTCLNSKPKVVFGMNGASANVFIDNLAYRQFLYYDLNISLVDMETAAAALVCYEANIPFIAFRSLSDLAGGGTGANQISIFGDLAAENAALFVSSFFKLL</sequence>
<proteinExistence type="predicted"/>
<evidence type="ECO:0000313" key="1">
    <source>
        <dbReference type="EMBL" id="KAH9557693.1"/>
    </source>
</evidence>
<dbReference type="EMBL" id="CM038913">
    <property type="protein sequence ID" value="KAH9557693.1"/>
    <property type="molecule type" value="Genomic_DNA"/>
</dbReference>
<name>A0ACB8HNC4_9BRYO</name>
<gene>
    <name evidence="1" type="ORF">CY35_07G098500</name>
</gene>
<protein>
    <submittedName>
        <fullName evidence="1">Uncharacterized protein</fullName>
    </submittedName>
</protein>
<keyword evidence="2" id="KW-1185">Reference proteome</keyword>
<dbReference type="Proteomes" id="UP000828922">
    <property type="component" value="Linkage Group LG07"/>
</dbReference>
<organism evidence="1 2">
    <name type="scientific">Sphagnum magellanicum</name>
    <dbReference type="NCBI Taxonomy" id="128215"/>
    <lineage>
        <taxon>Eukaryota</taxon>
        <taxon>Viridiplantae</taxon>
        <taxon>Streptophyta</taxon>
        <taxon>Embryophyta</taxon>
        <taxon>Bryophyta</taxon>
        <taxon>Sphagnophytina</taxon>
        <taxon>Sphagnopsida</taxon>
        <taxon>Sphagnales</taxon>
        <taxon>Sphagnaceae</taxon>
        <taxon>Sphagnum</taxon>
    </lineage>
</organism>